<sequence>MPKVDRKLLPGKWLTLNISTFKKFAVQVQKFIGITIGVEDINQNKYSFSFKSAKLNNKSLELSDSKNFEKF</sequence>
<evidence type="ECO:0000313" key="2">
    <source>
        <dbReference type="Proteomes" id="UP000234323"/>
    </source>
</evidence>
<evidence type="ECO:0000313" key="1">
    <source>
        <dbReference type="EMBL" id="PKY44570.1"/>
    </source>
</evidence>
<dbReference type="VEuPathDB" id="FungiDB:FUN_006303"/>
<gene>
    <name evidence="1" type="ORF">RhiirA4_458916</name>
</gene>
<name>A0A2I1GD75_9GLOM</name>
<comment type="caution">
    <text evidence="1">The sequence shown here is derived from an EMBL/GenBank/DDBJ whole genome shotgun (WGS) entry which is preliminary data.</text>
</comment>
<proteinExistence type="predicted"/>
<dbReference type="AlphaFoldDB" id="A0A2I1GD75"/>
<reference evidence="1 2" key="1">
    <citation type="submission" date="2015-10" db="EMBL/GenBank/DDBJ databases">
        <title>Genome analyses suggest a sexual origin of heterokaryosis in a supposedly ancient asexual fungus.</title>
        <authorList>
            <person name="Ropars J."/>
            <person name="Sedzielewska K."/>
            <person name="Noel J."/>
            <person name="Charron P."/>
            <person name="Farinelli L."/>
            <person name="Marton T."/>
            <person name="Kruger M."/>
            <person name="Pelin A."/>
            <person name="Brachmann A."/>
            <person name="Corradi N."/>
        </authorList>
    </citation>
    <scope>NUCLEOTIDE SEQUENCE [LARGE SCALE GENOMIC DNA]</scope>
    <source>
        <strain evidence="1 2">A4</strain>
    </source>
</reference>
<organism evidence="1 2">
    <name type="scientific">Rhizophagus irregularis</name>
    <dbReference type="NCBI Taxonomy" id="588596"/>
    <lineage>
        <taxon>Eukaryota</taxon>
        <taxon>Fungi</taxon>
        <taxon>Fungi incertae sedis</taxon>
        <taxon>Mucoromycota</taxon>
        <taxon>Glomeromycotina</taxon>
        <taxon>Glomeromycetes</taxon>
        <taxon>Glomerales</taxon>
        <taxon>Glomeraceae</taxon>
        <taxon>Rhizophagus</taxon>
    </lineage>
</organism>
<keyword evidence="2" id="KW-1185">Reference proteome</keyword>
<accession>A0A2I1GD75</accession>
<protein>
    <submittedName>
        <fullName evidence="1">Uncharacterized protein</fullName>
    </submittedName>
</protein>
<dbReference type="EMBL" id="LLXI01000332">
    <property type="protein sequence ID" value="PKY44570.1"/>
    <property type="molecule type" value="Genomic_DNA"/>
</dbReference>
<dbReference type="Proteomes" id="UP000234323">
    <property type="component" value="Unassembled WGS sequence"/>
</dbReference>